<evidence type="ECO:0000256" key="7">
    <source>
        <dbReference type="ARBA" id="ARBA00022927"/>
    </source>
</evidence>
<dbReference type="GO" id="GO:0015031">
    <property type="term" value="P:protein transport"/>
    <property type="evidence" value="ECO:0007669"/>
    <property type="project" value="UniProtKB-KW"/>
</dbReference>
<evidence type="ECO:0000256" key="9">
    <source>
        <dbReference type="ARBA" id="ARBA00023128"/>
    </source>
</evidence>
<keyword evidence="5" id="KW-0812">Transmembrane</keyword>
<evidence type="ECO:0000256" key="5">
    <source>
        <dbReference type="ARBA" id="ARBA00022692"/>
    </source>
</evidence>
<evidence type="ECO:0000313" key="12">
    <source>
        <dbReference type="Proteomes" id="UP000232323"/>
    </source>
</evidence>
<evidence type="ECO:0000256" key="10">
    <source>
        <dbReference type="ARBA" id="ARBA00023136"/>
    </source>
</evidence>
<comment type="similarity">
    <text evidence="3">Belongs to the Tom20 family.</text>
</comment>
<keyword evidence="10" id="KW-0472">Membrane</keyword>
<comment type="caution">
    <text evidence="11">The sequence shown here is derived from an EMBL/GenBank/DDBJ whole genome shotgun (WGS) entry which is preliminary data.</text>
</comment>
<keyword evidence="4" id="KW-0813">Transport</keyword>
<comment type="function">
    <text evidence="1">Central component of the receptor complex responsible for the recognition and translocation of cytosolically synthesized mitochondrial preproteins. Together with TOM22 functions as the transit peptide receptor at the surface of the mitochondrion outer membrane and facilitates the movement of preproteins into the translocation pore.</text>
</comment>
<evidence type="ECO:0000256" key="1">
    <source>
        <dbReference type="ARBA" id="ARBA00003450"/>
    </source>
</evidence>
<dbReference type="PANTHER" id="PTHR32409:SF3">
    <property type="entry name" value="MITOCHONDRIAL IMPORT RECEPTOR SUBUNIT TOM20-1-RELATED"/>
    <property type="match status" value="1"/>
</dbReference>
<name>A0A250XCS9_9CHLO</name>
<evidence type="ECO:0000256" key="2">
    <source>
        <dbReference type="ARBA" id="ARBA00004572"/>
    </source>
</evidence>
<reference evidence="11 12" key="1">
    <citation type="submission" date="2017-08" db="EMBL/GenBank/DDBJ databases">
        <title>Acidophilic green algal genome provides insights into adaptation to an acidic environment.</title>
        <authorList>
            <person name="Hirooka S."/>
            <person name="Hirose Y."/>
            <person name="Kanesaki Y."/>
            <person name="Higuchi S."/>
            <person name="Fujiwara T."/>
            <person name="Onuma R."/>
            <person name="Era A."/>
            <person name="Ohbayashi R."/>
            <person name="Uzuka A."/>
            <person name="Nozaki H."/>
            <person name="Yoshikawa H."/>
            <person name="Miyagishima S.Y."/>
        </authorList>
    </citation>
    <scope>NUCLEOTIDE SEQUENCE [LARGE SCALE GENOMIC DNA]</scope>
    <source>
        <strain evidence="11 12">NIES-2499</strain>
    </source>
</reference>
<comment type="subcellular location">
    <subcellularLocation>
        <location evidence="2">Mitochondrion outer membrane</location>
        <topology evidence="2">Single-pass membrane protein</topology>
    </subcellularLocation>
</comment>
<accession>A0A250XCS9</accession>
<evidence type="ECO:0000256" key="3">
    <source>
        <dbReference type="ARBA" id="ARBA00005792"/>
    </source>
</evidence>
<keyword evidence="6" id="KW-1000">Mitochondrion outer membrane</keyword>
<dbReference type="STRING" id="1157962.A0A250XCS9"/>
<gene>
    <name evidence="11" type="ORF">CEUSTIGMA_g8316.t1</name>
</gene>
<dbReference type="InterPro" id="IPR011990">
    <property type="entry name" value="TPR-like_helical_dom_sf"/>
</dbReference>
<evidence type="ECO:0008006" key="13">
    <source>
        <dbReference type="Google" id="ProtNLM"/>
    </source>
</evidence>
<evidence type="ECO:0000256" key="8">
    <source>
        <dbReference type="ARBA" id="ARBA00022989"/>
    </source>
</evidence>
<protein>
    <recommendedName>
        <fullName evidence="13">Mitochondrial import receptor subunit TOM20</fullName>
    </recommendedName>
</protein>
<dbReference type="Proteomes" id="UP000232323">
    <property type="component" value="Unassembled WGS sequence"/>
</dbReference>
<dbReference type="OrthoDB" id="1056333at2759"/>
<dbReference type="PANTHER" id="PTHR32409">
    <property type="entry name" value="MITOCHONDRIAL IMPORT RECEPTOR SUBUNIT TOM20-1-RELATED"/>
    <property type="match status" value="1"/>
</dbReference>
<sequence length="173" mass="19017">MFGDDSDREQALVRWGGALLELAHFKQGQESIDMIQLAIVKLQQALSIDSERADAEWCLGNAYTSLGFLCSRKAEALEQFGKAADCFKRCNAKDPSSETYKKAMEMCEKAPDYYDEIQSHIQAQNMAAEVQSKQPAPSPSDFWWDMAGWFLLAGAIGGALLVARASAPTPKSS</sequence>
<dbReference type="SUPFAM" id="SSF48452">
    <property type="entry name" value="TPR-like"/>
    <property type="match status" value="1"/>
</dbReference>
<dbReference type="AlphaFoldDB" id="A0A250XCS9"/>
<keyword evidence="12" id="KW-1185">Reference proteome</keyword>
<evidence type="ECO:0000313" key="11">
    <source>
        <dbReference type="EMBL" id="GAX80881.1"/>
    </source>
</evidence>
<keyword evidence="7" id="KW-0653">Protein transport</keyword>
<organism evidence="11 12">
    <name type="scientific">Chlamydomonas eustigma</name>
    <dbReference type="NCBI Taxonomy" id="1157962"/>
    <lineage>
        <taxon>Eukaryota</taxon>
        <taxon>Viridiplantae</taxon>
        <taxon>Chlorophyta</taxon>
        <taxon>core chlorophytes</taxon>
        <taxon>Chlorophyceae</taxon>
        <taxon>CS clade</taxon>
        <taxon>Chlamydomonadales</taxon>
        <taxon>Chlamydomonadaceae</taxon>
        <taxon>Chlamydomonas</taxon>
    </lineage>
</organism>
<dbReference type="Pfam" id="PF06552">
    <property type="entry name" value="TOM20_plant"/>
    <property type="match status" value="1"/>
</dbReference>
<proteinExistence type="inferred from homology"/>
<keyword evidence="8" id="KW-1133">Transmembrane helix</keyword>
<evidence type="ECO:0000256" key="4">
    <source>
        <dbReference type="ARBA" id="ARBA00022448"/>
    </source>
</evidence>
<dbReference type="EMBL" id="BEGY01000058">
    <property type="protein sequence ID" value="GAX80881.1"/>
    <property type="molecule type" value="Genomic_DNA"/>
</dbReference>
<dbReference type="GO" id="GO:0005742">
    <property type="term" value="C:mitochondrial outer membrane translocase complex"/>
    <property type="evidence" value="ECO:0007669"/>
    <property type="project" value="InterPro"/>
</dbReference>
<dbReference type="InterPro" id="IPR010547">
    <property type="entry name" value="TOM20_imprt_rcpt"/>
</dbReference>
<dbReference type="GO" id="GO:0045040">
    <property type="term" value="P:protein insertion into mitochondrial outer membrane"/>
    <property type="evidence" value="ECO:0007669"/>
    <property type="project" value="InterPro"/>
</dbReference>
<dbReference type="Gene3D" id="1.25.40.10">
    <property type="entry name" value="Tetratricopeptide repeat domain"/>
    <property type="match status" value="1"/>
</dbReference>
<keyword evidence="9" id="KW-0496">Mitochondrion</keyword>
<evidence type="ECO:0000256" key="6">
    <source>
        <dbReference type="ARBA" id="ARBA00022787"/>
    </source>
</evidence>